<evidence type="ECO:0000259" key="1">
    <source>
        <dbReference type="PROSITE" id="PS50801"/>
    </source>
</evidence>
<reference evidence="2 3" key="1">
    <citation type="submission" date="2019-03" db="EMBL/GenBank/DDBJ databases">
        <title>Above-ground endophytic microbial communities from plants in different locations in the United States.</title>
        <authorList>
            <person name="Frank C."/>
        </authorList>
    </citation>
    <scope>NUCLEOTIDE SEQUENCE [LARGE SCALE GENOMIC DNA]</scope>
    <source>
        <strain evidence="2 3">LP_13_YM</strain>
    </source>
</reference>
<dbReference type="InterPro" id="IPR002645">
    <property type="entry name" value="STAS_dom"/>
</dbReference>
<dbReference type="InterPro" id="IPR058548">
    <property type="entry name" value="MlaB-like_STAS"/>
</dbReference>
<dbReference type="Proteomes" id="UP000295645">
    <property type="component" value="Unassembled WGS sequence"/>
</dbReference>
<evidence type="ECO:0000313" key="2">
    <source>
        <dbReference type="EMBL" id="TCV94873.1"/>
    </source>
</evidence>
<dbReference type="PROSITE" id="PS50801">
    <property type="entry name" value="STAS"/>
    <property type="match status" value="1"/>
</dbReference>
<dbReference type="Gene3D" id="3.30.750.24">
    <property type="entry name" value="STAS domain"/>
    <property type="match status" value="1"/>
</dbReference>
<evidence type="ECO:0000313" key="3">
    <source>
        <dbReference type="Proteomes" id="UP000295645"/>
    </source>
</evidence>
<dbReference type="InterPro" id="IPR036513">
    <property type="entry name" value="STAS_dom_sf"/>
</dbReference>
<dbReference type="InterPro" id="IPR052746">
    <property type="entry name" value="MlaB_ABC_Transporter"/>
</dbReference>
<dbReference type="EMBL" id="SMCS01000003">
    <property type="protein sequence ID" value="TCV94873.1"/>
    <property type="molecule type" value="Genomic_DNA"/>
</dbReference>
<protein>
    <submittedName>
        <fullName evidence="2">Anti-anti-sigma regulatory factor</fullName>
    </submittedName>
</protein>
<dbReference type="OrthoDB" id="6199434at2"/>
<feature type="domain" description="STAS" evidence="1">
    <location>
        <begin position="14"/>
        <end position="105"/>
    </location>
</feature>
<keyword evidence="3" id="KW-1185">Reference proteome</keyword>
<dbReference type="PANTHER" id="PTHR35849">
    <property type="entry name" value="BLR2341 PROTEIN"/>
    <property type="match status" value="1"/>
</dbReference>
<sequence length="105" mass="10696">MAKKTSGDKAPAAVVLDADLRIGAAPALRDILLTALASGKPVQIDGAGVTHVDTAGLQLLAAFSRDARARDLAPVWLAASDSLHKGVATLGLHELIELPARAGVN</sequence>
<dbReference type="SUPFAM" id="SSF52091">
    <property type="entry name" value="SpoIIaa-like"/>
    <property type="match status" value="1"/>
</dbReference>
<dbReference type="RefSeq" id="WP_132143566.1">
    <property type="nucleotide sequence ID" value="NZ_SMCS01000003.1"/>
</dbReference>
<organism evidence="2 3">
    <name type="scientific">Luteibacter rhizovicinus</name>
    <dbReference type="NCBI Taxonomy" id="242606"/>
    <lineage>
        <taxon>Bacteria</taxon>
        <taxon>Pseudomonadati</taxon>
        <taxon>Pseudomonadota</taxon>
        <taxon>Gammaproteobacteria</taxon>
        <taxon>Lysobacterales</taxon>
        <taxon>Rhodanobacteraceae</taxon>
        <taxon>Luteibacter</taxon>
    </lineage>
</organism>
<accession>A0A4R3YUJ4</accession>
<dbReference type="Pfam" id="PF13466">
    <property type="entry name" value="STAS_2"/>
    <property type="match status" value="1"/>
</dbReference>
<comment type="caution">
    <text evidence="2">The sequence shown here is derived from an EMBL/GenBank/DDBJ whole genome shotgun (WGS) entry which is preliminary data.</text>
</comment>
<gene>
    <name evidence="2" type="ORF">EC912_103362</name>
</gene>
<name>A0A4R3YUJ4_9GAMM</name>
<dbReference type="AlphaFoldDB" id="A0A4R3YUJ4"/>
<proteinExistence type="predicted"/>
<dbReference type="PANTHER" id="PTHR35849:SF2">
    <property type="entry name" value="BLR2341 PROTEIN"/>
    <property type="match status" value="1"/>
</dbReference>